<evidence type="ECO:0000313" key="2">
    <source>
        <dbReference type="EMBL" id="KAK8767215.1"/>
    </source>
</evidence>
<dbReference type="InterPro" id="IPR000618">
    <property type="entry name" value="Insect_cuticle"/>
</dbReference>
<dbReference type="Proteomes" id="UP001321473">
    <property type="component" value="Unassembled WGS sequence"/>
</dbReference>
<dbReference type="PROSITE" id="PS51155">
    <property type="entry name" value="CHIT_BIND_RR_2"/>
    <property type="match status" value="2"/>
</dbReference>
<keyword evidence="3" id="KW-1185">Reference proteome</keyword>
<dbReference type="Gene3D" id="3.10.50.10">
    <property type="match status" value="2"/>
</dbReference>
<evidence type="ECO:0000256" key="1">
    <source>
        <dbReference type="PROSITE-ProRule" id="PRU00497"/>
    </source>
</evidence>
<dbReference type="PANTHER" id="PTHR10380:SF235">
    <property type="entry name" value="CUTICULAR PROTEIN 73D, ISOFORM B"/>
    <property type="match status" value="1"/>
</dbReference>
<dbReference type="InterPro" id="IPR029070">
    <property type="entry name" value="Chitinase_insertion_sf"/>
</dbReference>
<comment type="caution">
    <text evidence="2">The sequence shown here is derived from an EMBL/GenBank/DDBJ whole genome shotgun (WGS) entry which is preliminary data.</text>
</comment>
<keyword evidence="1" id="KW-0193">Cuticle</keyword>
<organism evidence="2 3">
    <name type="scientific">Amblyomma americanum</name>
    <name type="common">Lone star tick</name>
    <dbReference type="NCBI Taxonomy" id="6943"/>
    <lineage>
        <taxon>Eukaryota</taxon>
        <taxon>Metazoa</taxon>
        <taxon>Ecdysozoa</taxon>
        <taxon>Arthropoda</taxon>
        <taxon>Chelicerata</taxon>
        <taxon>Arachnida</taxon>
        <taxon>Acari</taxon>
        <taxon>Parasitiformes</taxon>
        <taxon>Ixodida</taxon>
        <taxon>Ixodoidea</taxon>
        <taxon>Ixodidae</taxon>
        <taxon>Amblyomminae</taxon>
        <taxon>Amblyomma</taxon>
    </lineage>
</organism>
<dbReference type="AlphaFoldDB" id="A0AAQ4DXM5"/>
<dbReference type="GO" id="GO:0062129">
    <property type="term" value="C:chitin-based extracellular matrix"/>
    <property type="evidence" value="ECO:0007669"/>
    <property type="project" value="TreeGrafter"/>
</dbReference>
<name>A0AAQ4DXM5_AMBAM</name>
<dbReference type="GO" id="GO:0008010">
    <property type="term" value="F:structural constituent of chitin-based larval cuticle"/>
    <property type="evidence" value="ECO:0007669"/>
    <property type="project" value="TreeGrafter"/>
</dbReference>
<dbReference type="PANTHER" id="PTHR10380">
    <property type="entry name" value="CUTICLE PROTEIN"/>
    <property type="match status" value="1"/>
</dbReference>
<dbReference type="Pfam" id="PF00379">
    <property type="entry name" value="Chitin_bind_4"/>
    <property type="match status" value="2"/>
</dbReference>
<evidence type="ECO:0008006" key="4">
    <source>
        <dbReference type="Google" id="ProtNLM"/>
    </source>
</evidence>
<gene>
    <name evidence="2" type="ORF">V5799_006002</name>
</gene>
<protein>
    <recommendedName>
        <fullName evidence="4">Cuticle protein</fullName>
    </recommendedName>
</protein>
<evidence type="ECO:0000313" key="3">
    <source>
        <dbReference type="Proteomes" id="UP001321473"/>
    </source>
</evidence>
<accession>A0AAQ4DXM5</accession>
<dbReference type="EMBL" id="JARKHS020025645">
    <property type="protein sequence ID" value="KAK8767215.1"/>
    <property type="molecule type" value="Genomic_DNA"/>
</dbReference>
<dbReference type="InterPro" id="IPR050468">
    <property type="entry name" value="Cuticle_Struct_Prot"/>
</dbReference>
<proteinExistence type="predicted"/>
<reference evidence="2 3" key="1">
    <citation type="journal article" date="2023" name="Arcadia Sci">
        <title>De novo assembly of a long-read Amblyomma americanum tick genome.</title>
        <authorList>
            <person name="Chou S."/>
            <person name="Poskanzer K.E."/>
            <person name="Rollins M."/>
            <person name="Thuy-Boun P.S."/>
        </authorList>
    </citation>
    <scope>NUCLEOTIDE SEQUENCE [LARGE SCALE GENOMIC DNA]</scope>
    <source>
        <strain evidence="2">F_SG_1</strain>
        <tissue evidence="2">Salivary glands</tissue>
    </source>
</reference>
<sequence>MNQERQIEIQTQLLMVFLAAKAYGLHHHTTAAGYPGSGFGGYAAPVAANAYRGYADYASPPQPYSFGYDNVDEYGNRQFRSEQGDSSNAKTGSYGYRDAYGLYRRVNYVADANGFRATVDTNEPGTAPGSSADAVFNAAPVVPPVPGGAGVSRTGLAPNAYGARGVASGYNNAYNGNTGYGYGPYGGAAAGYGRVPYAGYGYAPGGGALGGYGYGGYSPYGYRGAGYPAGRSECLFVLVSAGTFLAAESGPAEVDEQRSVQAQLLLVFLAAKAYGLHHHTTAAGYPGPGFGGYAAPVAASAYRGYADYASPPQPYSFGYDNVDEYGNRQFRSEQGDSSNAKTGSYGYRDAYGLYRRVNYVADANGFRATVDTNEPGTAPGASADAVFNAAPVVPPVRRSGYGYGPYGGAAAGFGRVPYAGYGYTSGSGALGGYGYGGYPQYGYGGAGYQAGRYGPAPYGGANGWAAGHHGFRRR</sequence>